<proteinExistence type="inferred from homology"/>
<dbReference type="InterPro" id="IPR014710">
    <property type="entry name" value="RmlC-like_jellyroll"/>
</dbReference>
<dbReference type="InterPro" id="IPR050301">
    <property type="entry name" value="NTE"/>
</dbReference>
<dbReference type="PROSITE" id="PS51635">
    <property type="entry name" value="PNPLA"/>
    <property type="match status" value="1"/>
</dbReference>
<feature type="domain" description="Cyclic nucleotide-binding" evidence="6">
    <location>
        <begin position="15"/>
        <end position="143"/>
    </location>
</feature>
<keyword evidence="9" id="KW-1185">Reference proteome</keyword>
<feature type="short sequence motif" description="GXGXXG" evidence="5">
    <location>
        <begin position="404"/>
        <end position="409"/>
    </location>
</feature>
<dbReference type="InterPro" id="IPR002641">
    <property type="entry name" value="PNPLA_dom"/>
</dbReference>
<dbReference type="Gene3D" id="2.60.120.10">
    <property type="entry name" value="Jelly Rolls"/>
    <property type="match status" value="1"/>
</dbReference>
<dbReference type="InterPro" id="IPR018490">
    <property type="entry name" value="cNMP-bd_dom_sf"/>
</dbReference>
<dbReference type="OrthoDB" id="9770965at2"/>
<evidence type="ECO:0000259" key="7">
    <source>
        <dbReference type="PROSITE" id="PS51635"/>
    </source>
</evidence>
<accession>A0A4P6JVB5</accession>
<organism evidence="8 9">
    <name type="scientific">Ktedonosporobacter rubrisoli</name>
    <dbReference type="NCBI Taxonomy" id="2509675"/>
    <lineage>
        <taxon>Bacteria</taxon>
        <taxon>Bacillati</taxon>
        <taxon>Chloroflexota</taxon>
        <taxon>Ktedonobacteria</taxon>
        <taxon>Ktedonobacterales</taxon>
        <taxon>Ktedonosporobacteraceae</taxon>
        <taxon>Ktedonosporobacter</taxon>
    </lineage>
</organism>
<reference evidence="8 9" key="1">
    <citation type="submission" date="2019-01" db="EMBL/GenBank/DDBJ databases">
        <title>Ktedonosporobacter rubrisoli SCAWS-G2.</title>
        <authorList>
            <person name="Huang Y."/>
            <person name="Yan B."/>
        </authorList>
    </citation>
    <scope>NUCLEOTIDE SEQUENCE [LARGE SCALE GENOMIC DNA]</scope>
    <source>
        <strain evidence="8 9">SCAWS-G2</strain>
    </source>
</reference>
<keyword evidence="3 5" id="KW-0442">Lipid degradation</keyword>
<dbReference type="KEGG" id="kbs:EPA93_27980"/>
<evidence type="ECO:0000256" key="2">
    <source>
        <dbReference type="ARBA" id="ARBA00022801"/>
    </source>
</evidence>
<dbReference type="SUPFAM" id="SSF51206">
    <property type="entry name" value="cAMP-binding domain-like"/>
    <property type="match status" value="1"/>
</dbReference>
<protein>
    <submittedName>
        <fullName evidence="8">Cyclic nucleotide-binding domain-containing protein</fullName>
    </submittedName>
</protein>
<sequence length="665" mass="72683">MQDMGADKLIEKSELFRHLQPQESEAILARLRSSHYEPGACILERGRWHGQLYIIARGQVRVVLPSEDEQQGSHASSLARVVARLGPGECFGEMSLISGEPPGASIYAEQETELWSLAQADFLALIGSCPTLSRNINTILSQRLTRTNQHLFPQRTQFILLSLSEPPAAPLEQALAFHLADALTACTHKRVLLLELCSQEEASYAHFARHAGQMRPDLLSCAQERSLLQAHYAPLAAEDQYFPAIAPLTASYEQLLILDTAVLSLLDELVGCYDYILLVADDKTPTHVISALCEEEPPIRLARAIALVASCTIHSYIAPALACEQALFVTRVPEAPTIGLQDRYAQQLGQPVVRLLPADNALLERCWQARLSLREQVPEVPLSRAVDFVARYIARQTIGIAFGGGGARGFAHLGILAGLLEMGIPLDYIAACSSGILAPGMHLIGKSQAESEAIFMEIQRHIVRWNFPRTSLFSNSGIKKMLRSICGEVRFEDLTTPFAIIAADLATRAGVAIERGPLWRACLASVALPGIFPPVLIGEHILIDAGMHDPVPIRQVRQMGADILLAAELGGQEPPALLNAASWSTEAEQPNASSPHIIDLLLRSYDLAMATIGTHSIREADVVLRPRLHRVSLRQFAAGHKFIAAGREAVAQALPELREHLPWLS</sequence>
<dbReference type="PANTHER" id="PTHR14226">
    <property type="entry name" value="NEUROPATHY TARGET ESTERASE/SWISS CHEESE D.MELANOGASTER"/>
    <property type="match status" value="1"/>
</dbReference>
<dbReference type="Gene3D" id="3.40.1090.10">
    <property type="entry name" value="Cytosolic phospholipase A2 catalytic domain"/>
    <property type="match status" value="1"/>
</dbReference>
<comment type="caution">
    <text evidence="5">Lacks conserved residue(s) required for the propagation of feature annotation.</text>
</comment>
<feature type="active site" description="Nucleophile" evidence="5">
    <location>
        <position position="433"/>
    </location>
</feature>
<dbReference type="Proteomes" id="UP000290365">
    <property type="component" value="Chromosome"/>
</dbReference>
<evidence type="ECO:0000313" key="8">
    <source>
        <dbReference type="EMBL" id="QBD79609.1"/>
    </source>
</evidence>
<dbReference type="Pfam" id="PF00027">
    <property type="entry name" value="cNMP_binding"/>
    <property type="match status" value="1"/>
</dbReference>
<evidence type="ECO:0000259" key="6">
    <source>
        <dbReference type="PROSITE" id="PS50042"/>
    </source>
</evidence>
<feature type="active site" description="Proton acceptor" evidence="5">
    <location>
        <position position="544"/>
    </location>
</feature>
<evidence type="ECO:0000256" key="3">
    <source>
        <dbReference type="ARBA" id="ARBA00022963"/>
    </source>
</evidence>
<keyword evidence="2 5" id="KW-0378">Hydrolase</keyword>
<feature type="domain" description="PNPLA" evidence="7">
    <location>
        <begin position="400"/>
        <end position="557"/>
    </location>
</feature>
<keyword evidence="4 5" id="KW-0443">Lipid metabolism</keyword>
<evidence type="ECO:0000313" key="9">
    <source>
        <dbReference type="Proteomes" id="UP000290365"/>
    </source>
</evidence>
<dbReference type="AlphaFoldDB" id="A0A4P6JVB5"/>
<dbReference type="GO" id="GO:0016042">
    <property type="term" value="P:lipid catabolic process"/>
    <property type="evidence" value="ECO:0007669"/>
    <property type="project" value="UniProtKB-UniRule"/>
</dbReference>
<dbReference type="PROSITE" id="PS50042">
    <property type="entry name" value="CNMP_BINDING_3"/>
    <property type="match status" value="1"/>
</dbReference>
<dbReference type="InterPro" id="IPR016035">
    <property type="entry name" value="Acyl_Trfase/lysoPLipase"/>
</dbReference>
<dbReference type="GO" id="GO:0004622">
    <property type="term" value="F:phosphatidylcholine lysophospholipase activity"/>
    <property type="evidence" value="ECO:0007669"/>
    <property type="project" value="UniProtKB-ARBA"/>
</dbReference>
<comment type="similarity">
    <text evidence="1">Belongs to the NTE family.</text>
</comment>
<dbReference type="SMART" id="SM00100">
    <property type="entry name" value="cNMP"/>
    <property type="match status" value="1"/>
</dbReference>
<dbReference type="InterPro" id="IPR000595">
    <property type="entry name" value="cNMP-bd_dom"/>
</dbReference>
<evidence type="ECO:0000256" key="4">
    <source>
        <dbReference type="ARBA" id="ARBA00023098"/>
    </source>
</evidence>
<dbReference type="PANTHER" id="PTHR14226:SF29">
    <property type="entry name" value="NEUROPATHY TARGET ESTERASE SWS"/>
    <property type="match status" value="1"/>
</dbReference>
<evidence type="ECO:0000256" key="5">
    <source>
        <dbReference type="PROSITE-ProRule" id="PRU01161"/>
    </source>
</evidence>
<evidence type="ECO:0000256" key="1">
    <source>
        <dbReference type="ARBA" id="ARBA00006636"/>
    </source>
</evidence>
<dbReference type="CDD" id="cd00038">
    <property type="entry name" value="CAP_ED"/>
    <property type="match status" value="1"/>
</dbReference>
<dbReference type="EMBL" id="CP035758">
    <property type="protein sequence ID" value="QBD79609.1"/>
    <property type="molecule type" value="Genomic_DNA"/>
</dbReference>
<name>A0A4P6JVB5_KTERU</name>
<dbReference type="SUPFAM" id="SSF52151">
    <property type="entry name" value="FabD/lysophospholipase-like"/>
    <property type="match status" value="1"/>
</dbReference>
<dbReference type="Pfam" id="PF01734">
    <property type="entry name" value="Patatin"/>
    <property type="match status" value="1"/>
</dbReference>
<gene>
    <name evidence="8" type="ORF">EPA93_27980</name>
</gene>